<dbReference type="InterPro" id="IPR011658">
    <property type="entry name" value="PA14_dom"/>
</dbReference>
<dbReference type="RefSeq" id="WP_310472424.1">
    <property type="nucleotide sequence ID" value="NZ_CP136522.1"/>
</dbReference>
<sequence length="1466" mass="157612">MIKPILKLASPLLLTLLALLPCLANAFDDIDDSVIFPNVAQAHHGDNNSSNCKPNSMLTMNGQSRINGTEGNDLNFCSSNDGNGLPDTSCDTASGGDRKCTVAGADIRGLKLTGTNKFKDSNGTVDGFGWCSDGQGLSLGGDSDPHFKSISLYSACTLTMSASHSEYFFDSVALGSGAAMVLPAGDYWFESLALNGDSHIVLLGDVRMFLKSSTQFNSAKVNAGGKHKLTIIAYDQLQLNGDTQISGDVFAQESLIMYGSSFIDGKVTAANLTMGDSSAIGVNPSIPAQCVTGQDNLEGLTYRTYDSRPWSSSNNSPASHDQFETLISQVKKTTYQIGESIEGNIDQKGDGINPHSNDAAAQDLYLGVFEGFIDAPETGMYTFAVDGDDAIELLIDGQVITGFYNAHATCNCTTYQGTALLEQGTHTIELRFHEAFGYESFKLYWQTPSANELTIVPASSLLTCPAPQFEFGRVTLDSSGNANIAFDNSYALAPLVMVMPTIDGSNADGDGPSTVRVVSRTAAAASISQQSPPGNRITAKAMEEVDYFVMEQGYRFLETGKALQAGLVSTSQYQGKNASGPNIGDSNIIFGHAFGSAPAILGQTLTWNNGDFVTTFIRDVTETNFNLGIEASEINLTIDNDELLGYVAGLGQGSMAIDGKNIKYEFANGLNSNQGNRTLNQQCNYNNSYLQTYTAQPITIANKNKRAGVDGGWIRRCTTTDFTNQVSFALDEDQQGDAERRHTIESVGYFAFEYTEAPPAANHYRISFSANGLTCAPKAITIEACADDECSSTLTDPVSVVLTKDNVDYQSITFTDSTTTDLWHTSVGTINIGLTATAPIAPYYCYIDGVSVSNEGCNLTFANSGIYFDIDNTTACKDSAVFDLYAVETDPITQACKPVFANEQHQIDMDFEYISPSKTAINEEAKLTVSSQLGTPNSVVLESGLVGQGLLAEFNSEGRAKLKINYPEAGKIQFDARVVIDPDDGSGQTKWLTHSDQFVSAPDGFHFFNASGNDGCTTADCARLAKAGDDFTMNVKAVCGVSDNSDFKDRAALKNFQLSDLKIKAELKAPLAINPNDSVDGVLGSIGANLIEFTKSNSAPFTLNTQTYSEVGAISFALDGDINYQGVTIDESQSSSEIFGRFTPFYLSIEGNEPALSAACNTFTYMDQPFGFAVGSEPTIQVVGKNKNDAVTNNYQIDNWWRYSGLNWADRVYSDTSLATSEDGAALQVSDTSPKSGAVNFYPVDSANTVQRAYLSGAQLQYNRTSSLARPFNAQFDLDLSVADVTDADSICYRSSAAGSCIGFTFEDIAQDDTFELRYGRLEMQNAYGPSSEELRLELGTQYVDASGQWVTNTADSCSVFNTTSATSTADVGLVLTPQTGLENVAGYTSPGGSGTAGVIGLGNSFIYFPAPNVEGEVALQQHVDKWLQWYWNFDANTGVLQDPRATAYFGTYRGHDRIIYWREVN</sequence>
<name>A0ABZ0JYV3_9GAMM</name>
<dbReference type="Pfam" id="PF20419">
    <property type="entry name" value="DUF6701"/>
    <property type="match status" value="1"/>
</dbReference>
<accession>A0ABZ0JYV3</accession>
<proteinExistence type="predicted"/>
<dbReference type="Proteomes" id="UP001529491">
    <property type="component" value="Chromosome"/>
</dbReference>
<evidence type="ECO:0000256" key="1">
    <source>
        <dbReference type="SAM" id="SignalP"/>
    </source>
</evidence>
<evidence type="ECO:0000259" key="2">
    <source>
        <dbReference type="PROSITE" id="PS51820"/>
    </source>
</evidence>
<reference evidence="3 4" key="1">
    <citation type="submission" date="2023-10" db="EMBL/GenBank/DDBJ databases">
        <title>Complete genome sequence of Shewanella sp. DAU334.</title>
        <authorList>
            <person name="Lee Y.-S."/>
            <person name="Jeong H.-R."/>
            <person name="Hwang E.-J."/>
            <person name="Choi Y.-L."/>
            <person name="Kim G.-D."/>
        </authorList>
    </citation>
    <scope>NUCLEOTIDE SEQUENCE [LARGE SCALE GENOMIC DNA]</scope>
    <source>
        <strain evidence="3 4">DAU334</strain>
    </source>
</reference>
<dbReference type="InterPro" id="IPR046524">
    <property type="entry name" value="DUF6701"/>
</dbReference>
<dbReference type="Gene3D" id="3.90.182.10">
    <property type="entry name" value="Toxin - Anthrax Protective Antigen,domain 1"/>
    <property type="match status" value="1"/>
</dbReference>
<dbReference type="SMART" id="SM00758">
    <property type="entry name" value="PA14"/>
    <property type="match status" value="1"/>
</dbReference>
<keyword evidence="1" id="KW-0732">Signal</keyword>
<dbReference type="EMBL" id="CP136522">
    <property type="protein sequence ID" value="WOT04788.1"/>
    <property type="molecule type" value="Genomic_DNA"/>
</dbReference>
<protein>
    <submittedName>
        <fullName evidence="3">DUF6701 domain-containing protein</fullName>
    </submittedName>
</protein>
<keyword evidence="4" id="KW-1185">Reference proteome</keyword>
<dbReference type="SUPFAM" id="SSF56988">
    <property type="entry name" value="Anthrax protective antigen"/>
    <property type="match status" value="1"/>
</dbReference>
<dbReference type="PROSITE" id="PS51820">
    <property type="entry name" value="PA14"/>
    <property type="match status" value="1"/>
</dbReference>
<evidence type="ECO:0000313" key="4">
    <source>
        <dbReference type="Proteomes" id="UP001529491"/>
    </source>
</evidence>
<gene>
    <name evidence="3" type="ORF">RGE70_15945</name>
</gene>
<dbReference type="InterPro" id="IPR037524">
    <property type="entry name" value="PA14/GLEYA"/>
</dbReference>
<evidence type="ECO:0000313" key="3">
    <source>
        <dbReference type="EMBL" id="WOT04788.1"/>
    </source>
</evidence>
<feature type="chain" id="PRO_5046252159" evidence="1">
    <location>
        <begin position="27"/>
        <end position="1466"/>
    </location>
</feature>
<feature type="signal peptide" evidence="1">
    <location>
        <begin position="1"/>
        <end position="26"/>
    </location>
</feature>
<feature type="domain" description="PA14" evidence="2">
    <location>
        <begin position="295"/>
        <end position="460"/>
    </location>
</feature>
<organism evidence="3 4">
    <name type="scientific">Shewanella youngdeokensis</name>
    <dbReference type="NCBI Taxonomy" id="2999068"/>
    <lineage>
        <taxon>Bacteria</taxon>
        <taxon>Pseudomonadati</taxon>
        <taxon>Pseudomonadota</taxon>
        <taxon>Gammaproteobacteria</taxon>
        <taxon>Alteromonadales</taxon>
        <taxon>Shewanellaceae</taxon>
        <taxon>Shewanella</taxon>
    </lineage>
</organism>
<dbReference type="Pfam" id="PF07691">
    <property type="entry name" value="PA14"/>
    <property type="match status" value="1"/>
</dbReference>